<comment type="caution">
    <text evidence="1">The sequence shown here is derived from an EMBL/GenBank/DDBJ whole genome shotgun (WGS) entry which is preliminary data.</text>
</comment>
<protein>
    <submittedName>
        <fullName evidence="1">Response regulator</fullName>
    </submittedName>
</protein>
<sequence length="23" mass="2747">MQRILIVEDEQKTGRYLQQGLVE</sequence>
<feature type="non-terminal residue" evidence="1">
    <location>
        <position position="23"/>
    </location>
</feature>
<accession>A0ABD5DX54</accession>
<dbReference type="AlphaFoldDB" id="A0ABD5DX54"/>
<name>A0ABD5DX54_ACIBA</name>
<proteinExistence type="predicted"/>
<evidence type="ECO:0000313" key="1">
    <source>
        <dbReference type="EMBL" id="MDR8433653.1"/>
    </source>
</evidence>
<gene>
    <name evidence="1" type="ORF">FPK63_21700</name>
</gene>
<dbReference type="EMBL" id="VMAF01000570">
    <property type="protein sequence ID" value="MDR8433653.1"/>
    <property type="molecule type" value="Genomic_DNA"/>
</dbReference>
<reference evidence="1" key="1">
    <citation type="submission" date="2019-07" db="EMBL/GenBank/DDBJ databases">
        <title>Biological characteristics of mucoid Acinetobacter baumannii from a general hospital in China.</title>
        <authorList>
            <person name="Hua X."/>
            <person name="Yu Y."/>
        </authorList>
    </citation>
    <scope>NUCLEOTIDE SEQUENCE</scope>
    <source>
        <strain evidence="1">N8</strain>
    </source>
</reference>
<organism evidence="1">
    <name type="scientific">Acinetobacter baumannii</name>
    <dbReference type="NCBI Taxonomy" id="470"/>
    <lineage>
        <taxon>Bacteria</taxon>
        <taxon>Pseudomonadati</taxon>
        <taxon>Pseudomonadota</taxon>
        <taxon>Gammaproteobacteria</taxon>
        <taxon>Moraxellales</taxon>
        <taxon>Moraxellaceae</taxon>
        <taxon>Acinetobacter</taxon>
        <taxon>Acinetobacter calcoaceticus/baumannii complex</taxon>
    </lineage>
</organism>